<accession>A0AA49Q583</accession>
<organism evidence="2 3">
    <name type="scientific">Pseudogemmatithrix spongiicola</name>
    <dbReference type="NCBI Taxonomy" id="3062599"/>
    <lineage>
        <taxon>Bacteria</taxon>
        <taxon>Pseudomonadati</taxon>
        <taxon>Gemmatimonadota</taxon>
        <taxon>Gemmatimonadia</taxon>
        <taxon>Gemmatimonadales</taxon>
        <taxon>Gemmatimonadaceae</taxon>
        <taxon>Pseudogemmatithrix</taxon>
    </lineage>
</organism>
<dbReference type="Proteomes" id="UP001229955">
    <property type="component" value="Chromosome"/>
</dbReference>
<protein>
    <recommendedName>
        <fullName evidence="4">SpoVT-AbrB domain-containing protein</fullName>
    </recommendedName>
</protein>
<gene>
    <name evidence="1" type="ORF">Strain138_001757</name>
    <name evidence="2" type="ORF">Strain318_001756</name>
</gene>
<accession>A0AA49Q827</accession>
<keyword evidence="3" id="KW-1185">Reference proteome</keyword>
<dbReference type="EMBL" id="CP130612">
    <property type="protein sequence ID" value="WKW12464.1"/>
    <property type="molecule type" value="Genomic_DNA"/>
</dbReference>
<dbReference type="SUPFAM" id="SSF89447">
    <property type="entry name" value="AbrB/MazE/MraZ-like"/>
    <property type="match status" value="1"/>
</dbReference>
<sequence length="81" mass="8911">MSTVTITTDFQVSIPESVRSVLGLAPRQRLQAFAVDGRLLFVPVKRPEALRGIARGIDTAVTRSDDLDRMAQSSARVRLTE</sequence>
<evidence type="ECO:0008006" key="4">
    <source>
        <dbReference type="Google" id="ProtNLM"/>
    </source>
</evidence>
<dbReference type="KEGG" id="pspc:Strain318_001756"/>
<dbReference type="InterPro" id="IPR037914">
    <property type="entry name" value="SpoVT-AbrB_sf"/>
</dbReference>
<evidence type="ECO:0000313" key="1">
    <source>
        <dbReference type="EMBL" id="WKW12464.1"/>
    </source>
</evidence>
<dbReference type="RefSeq" id="WP_367885342.1">
    <property type="nucleotide sequence ID" value="NZ_CP130612.1"/>
</dbReference>
<evidence type="ECO:0000313" key="3">
    <source>
        <dbReference type="Proteomes" id="UP001229955"/>
    </source>
</evidence>
<reference evidence="2" key="1">
    <citation type="submission" date="2023-07" db="EMBL/GenBank/DDBJ databases">
        <authorList>
            <person name="Haufschild T."/>
            <person name="Kallscheuer N."/>
            <person name="Hammer J."/>
            <person name="Kohn T."/>
            <person name="Kabuu M."/>
            <person name="Jogler M."/>
            <person name="Wohfarth N."/>
            <person name="Heuer A."/>
            <person name="Rohde M."/>
            <person name="van Teeseling M.C.F."/>
            <person name="Jogler C."/>
        </authorList>
    </citation>
    <scope>NUCLEOTIDE SEQUENCE</scope>
    <source>
        <strain evidence="1">Strain 138</strain>
        <strain evidence="2">Strain 318</strain>
    </source>
</reference>
<dbReference type="EMBL" id="CP130613">
    <property type="protein sequence ID" value="WKW15371.1"/>
    <property type="molecule type" value="Genomic_DNA"/>
</dbReference>
<name>A0AA49Q827_9BACT</name>
<proteinExistence type="predicted"/>
<dbReference type="AlphaFoldDB" id="A0AA49Q827"/>
<evidence type="ECO:0000313" key="2">
    <source>
        <dbReference type="EMBL" id="WKW15371.1"/>
    </source>
</evidence>